<keyword evidence="1" id="KW-0862">Zinc</keyword>
<sequence length="2013" mass="222583">MDLSQLHRKVFQRFDITDEDFWYIVKKCPRFAVVRNRQKSDNRESDYIIVAKTSLRLCRSYAKQECYGCQDLHLCKYFVYGNCRYGKGRKECKFSHNIQSEHNYPLLRECTLHELHEEELFLLLLQSDSTLLPEVCSHYNKGSGLFGACTFREHCTKVHMCQHFVQDDCIFGGKCKRLHGIDGYSRRMLEERGLSGDIVHDLPYLYQNVHRLSTQAPDLPRERIPEPVSRPLIQTEDRSEICLHFLRRNCRFQEQCKLVHFNLPYKWEVHEGCGWRELRGMEEIERAYCDPKNILSPGSRPVDFLSMTRACDPVRRLSTASSVTKPSHYILTTQWIWYYKGDHENWIEYGKPDDKQRVTSITSRDLERAFLEDCTAEVTVIKGNRHYYVSFQGNYVQTHMYQRNPKHNTKRRVRRRPRFVCINEVESKRCLNGAGYRAGRWAVPGERRVRVVQYVVRCVVKLEWLAERRFQDATGNVAAAADVQRAPALDGDAGFHSDDKHTCVRASVVSSECHQTSLCDYQRICMSLQCPFSLDVWKLMILLMAILVMHFFFFFFIFSVELLSSMYKRALGDFPVKANLPAASSSSSQHSESPRHRAHAPSVAKHPVHSSRHDNAANIVPTPSHGANDRSSNLGDGAHGIHLLLRPPDLLTPSQIPPLHGHSPPTPAPPTLVVPDDLYPAPSAEVDWGSGDYLETLTFMGSEGEEFSLVTTLPTHGYDPYDSDDDFSAGVSYNTAFPSRPIPSLSSRLLLPSVTVGYGTSLRTAHPADPHPPHVPDSAQDSDMNDDLDFDWGELYPIEPTEMLLPDMNSMEYYNTLQAKENASAGGNRTRPARPHITPTATQTHTAGPTRTLTPSMATSPVEAPDQVDIPLPIPSVTPTLLQKAATPPATPPASSTDRQQPAGPPWFPEKESPHPPSPGPKAGSSQPAVPSGLVPPGVPLGPDIQAVTVKPPSPPNLHTTTKATTTTTVATKTMTTLADKPLTPPTPRIPLSIAPRQYVCNITKPDMYLVRVGMPSVPSVSFAKAHVREILRREFNRSVELQVLKAPPNFVFRAVSGPLVYTAVSIINTLRQSARSTSSSAILAVMPIYAVPDYKYHVHSVLQFVPSHVDVRVCTFSERVERGLFMAYAEVRRRQQENGNFTVHIFNITISVAKGQRQQKTPVDVTFAIRDSHGYLKGADVSAQLRQLNVVEFSFYLGFPALQIAEPFHYPELNVSHLLRSSWVKTVLLGVLDQRVNERTFQAKMERRLAVLVGEGLGLGGSRRWKRSTSVGNNSVQIVRASRLDGADNPLELVYFVEAGSGERLSAQTTAAMLNRLNVQRAAIVLGYRVHGPLATPVEKLTLPPSETQPSNVWLIVGVVVPVLVVILIIIILYWKLCRSEKLEFQPDAMSTIQQRQKLQAPSVKGFDFAKLHLGQHSKDDIMVIQEPAPLPPPTKEATPSEGGELNTPKSKSSSTKASRAARRRGRLSPSDGDSLGSEASSGRGSAEESTRPAVTPSDSKPHHRKSKHGAASGSGVDEQLSSSSIFEHVDRLSRGSSDGTRRVSNKIQLIAMQPMPSPPPHTHNQALSPALTERVTDGAKVNTEIQVALRHKSEIEHHRNKIRLRAKRKGHYEFPSMEDIMAVFGDGSEQQRVYQQAQEQIHKILHPDAQMPSPCGDTHCSSRGRRSPRQRHRQNLNLSGTSSLTDKDRLITDGDVTYRKYPGVNNVAYVSDADQLPDVGSPSPTDEVFIDPGSPPPEPAPAPPSYVPPQPSIEEARQQMHSLLDDAFALVSPSSQGSSAPLTLPGVTAIAGGGGVSPAPTSSPPPRPVRQWGSSSYPTGPANSPFAARYAELGMSPTSVQSLLQRQALGSGYLMSGELQSDPGYSSRGHYGEDLPSSSRPRPVGGSAGAQLHQLTQVGLSSRISMYPGVGRSVSGPSGSSWAQYRSDEAVSRPGANRETQILSFPEYSSSPVFQMPRTSLGDPPTPTAVYAARDESSPLPHSSASLIKAIREELQRLSQKQAAVVASYHS</sequence>
<comment type="caution">
    <text evidence="6">The sequence shown here is derived from an EMBL/GenBank/DDBJ whole genome shotgun (WGS) entry which is preliminary data.</text>
</comment>
<protein>
    <submittedName>
        <fullName evidence="6">Uncharacterized protein</fullName>
    </submittedName>
</protein>
<feature type="compositionally biased region" description="Polar residues" evidence="2">
    <location>
        <begin position="1940"/>
        <end position="1955"/>
    </location>
</feature>
<feature type="region of interest" description="Disordered" evidence="2">
    <location>
        <begin position="1857"/>
        <end position="1894"/>
    </location>
</feature>
<dbReference type="Gene3D" id="3.30.720.50">
    <property type="match status" value="1"/>
</dbReference>
<feature type="region of interest" description="Disordered" evidence="2">
    <location>
        <begin position="1647"/>
        <end position="1689"/>
    </location>
</feature>
<dbReference type="GO" id="GO:0008270">
    <property type="term" value="F:zinc ion binding"/>
    <property type="evidence" value="ECO:0007669"/>
    <property type="project" value="UniProtKB-KW"/>
</dbReference>
<feature type="domain" description="C3H1-type" evidence="4">
    <location>
        <begin position="74"/>
        <end position="99"/>
    </location>
</feature>
<dbReference type="Pfam" id="PF02825">
    <property type="entry name" value="WWE"/>
    <property type="match status" value="1"/>
</dbReference>
<dbReference type="PROSITE" id="PS50103">
    <property type="entry name" value="ZF_C3H1"/>
    <property type="match status" value="3"/>
</dbReference>
<feature type="region of interest" description="Disordered" evidence="2">
    <location>
        <begin position="1714"/>
        <end position="1827"/>
    </location>
</feature>
<reference evidence="6" key="1">
    <citation type="submission" date="2023-03" db="EMBL/GenBank/DDBJ databases">
        <title>Electrophorus voltai genome.</title>
        <authorList>
            <person name="Bian C."/>
        </authorList>
    </citation>
    <scope>NUCLEOTIDE SEQUENCE</scope>
    <source>
        <strain evidence="6">CB-2022</strain>
        <tissue evidence="6">Muscle</tissue>
    </source>
</reference>
<feature type="region of interest" description="Disordered" evidence="2">
    <location>
        <begin position="762"/>
        <end position="782"/>
    </location>
</feature>
<feature type="compositionally biased region" description="Polar residues" evidence="2">
    <location>
        <begin position="1677"/>
        <end position="1686"/>
    </location>
</feature>
<evidence type="ECO:0000256" key="1">
    <source>
        <dbReference type="PROSITE-ProRule" id="PRU00723"/>
    </source>
</evidence>
<keyword evidence="1" id="KW-0479">Metal-binding</keyword>
<feature type="domain" description="C3H1-type" evidence="4">
    <location>
        <begin position="236"/>
        <end position="263"/>
    </location>
</feature>
<feature type="domain" description="WWE" evidence="5">
    <location>
        <begin position="322"/>
        <end position="415"/>
    </location>
</feature>
<dbReference type="EMBL" id="JAROKS010000021">
    <property type="protein sequence ID" value="KAK1790385.1"/>
    <property type="molecule type" value="Genomic_DNA"/>
</dbReference>
<feature type="zinc finger region" description="C3H1-type" evidence="1">
    <location>
        <begin position="236"/>
        <end position="263"/>
    </location>
</feature>
<name>A0AAD8Z305_9TELE</name>
<dbReference type="Pfam" id="PF23466">
    <property type="entry name" value="WWE_4"/>
    <property type="match status" value="1"/>
</dbReference>
<dbReference type="PANTHER" id="PTHR21590:SF4">
    <property type="entry name" value="UPF0606 PROTEIN KIAA1549"/>
    <property type="match status" value="1"/>
</dbReference>
<feature type="compositionally biased region" description="Low complexity" evidence="2">
    <location>
        <begin position="885"/>
        <end position="897"/>
    </location>
</feature>
<feature type="compositionally biased region" description="Polar residues" evidence="2">
    <location>
        <begin position="1774"/>
        <end position="1783"/>
    </location>
</feature>
<feature type="region of interest" description="Disordered" evidence="2">
    <location>
        <begin position="1427"/>
        <end position="1524"/>
    </location>
</feature>
<dbReference type="Gene3D" id="3.30.1370.210">
    <property type="match status" value="1"/>
</dbReference>
<feature type="transmembrane region" description="Helical" evidence="3">
    <location>
        <begin position="536"/>
        <end position="560"/>
    </location>
</feature>
<gene>
    <name evidence="6" type="ORF">P4O66_014282</name>
</gene>
<feature type="compositionally biased region" description="Polar residues" evidence="2">
    <location>
        <begin position="1814"/>
        <end position="1824"/>
    </location>
</feature>
<evidence type="ECO:0000259" key="4">
    <source>
        <dbReference type="PROSITE" id="PS50103"/>
    </source>
</evidence>
<dbReference type="InterPro" id="IPR004170">
    <property type="entry name" value="WWE_dom"/>
</dbReference>
<dbReference type="InterPro" id="IPR024606">
    <property type="entry name" value="KIAA1549"/>
</dbReference>
<evidence type="ECO:0000259" key="5">
    <source>
        <dbReference type="PROSITE" id="PS50918"/>
    </source>
</evidence>
<organism evidence="6 7">
    <name type="scientific">Electrophorus voltai</name>
    <dbReference type="NCBI Taxonomy" id="2609070"/>
    <lineage>
        <taxon>Eukaryota</taxon>
        <taxon>Metazoa</taxon>
        <taxon>Chordata</taxon>
        <taxon>Craniata</taxon>
        <taxon>Vertebrata</taxon>
        <taxon>Euteleostomi</taxon>
        <taxon>Actinopterygii</taxon>
        <taxon>Neopterygii</taxon>
        <taxon>Teleostei</taxon>
        <taxon>Ostariophysi</taxon>
        <taxon>Gymnotiformes</taxon>
        <taxon>Gymnotoidei</taxon>
        <taxon>Gymnotidae</taxon>
        <taxon>Electrophorus</taxon>
    </lineage>
</organism>
<feature type="region of interest" description="Disordered" evidence="2">
    <location>
        <begin position="582"/>
        <end position="633"/>
    </location>
</feature>
<feature type="zinc finger region" description="C3H1-type" evidence="1">
    <location>
        <begin position="74"/>
        <end position="99"/>
    </location>
</feature>
<evidence type="ECO:0000256" key="2">
    <source>
        <dbReference type="SAM" id="MobiDB-lite"/>
    </source>
</evidence>
<dbReference type="Pfam" id="PF12877">
    <property type="entry name" value="KIAA1549"/>
    <property type="match status" value="1"/>
</dbReference>
<dbReference type="SUPFAM" id="SSF117839">
    <property type="entry name" value="WWE domain"/>
    <property type="match status" value="1"/>
</dbReference>
<feature type="compositionally biased region" description="Pro residues" evidence="2">
    <location>
        <begin position="1735"/>
        <end position="1753"/>
    </location>
</feature>
<keyword evidence="3" id="KW-1133">Transmembrane helix</keyword>
<evidence type="ECO:0000256" key="3">
    <source>
        <dbReference type="SAM" id="Phobius"/>
    </source>
</evidence>
<feature type="zinc finger region" description="C3H1-type" evidence="1">
    <location>
        <begin position="160"/>
        <end position="182"/>
    </location>
</feature>
<feature type="compositionally biased region" description="Low complexity" evidence="2">
    <location>
        <begin position="1469"/>
        <end position="1486"/>
    </location>
</feature>
<evidence type="ECO:0000313" key="6">
    <source>
        <dbReference type="EMBL" id="KAK1790385.1"/>
    </source>
</evidence>
<dbReference type="InterPro" id="IPR056226">
    <property type="entry name" value="WH_PARP12"/>
</dbReference>
<dbReference type="PROSITE" id="PS50918">
    <property type="entry name" value="WWE"/>
    <property type="match status" value="1"/>
</dbReference>
<dbReference type="Proteomes" id="UP001239994">
    <property type="component" value="Unassembled WGS sequence"/>
</dbReference>
<keyword evidence="7" id="KW-1185">Reference proteome</keyword>
<feature type="compositionally biased region" description="Polar residues" evidence="2">
    <location>
        <begin position="839"/>
        <end position="859"/>
    </location>
</feature>
<keyword evidence="3" id="KW-0472">Membrane</keyword>
<feature type="compositionally biased region" description="Low complexity" evidence="2">
    <location>
        <begin position="1451"/>
        <end position="1460"/>
    </location>
</feature>
<proteinExistence type="predicted"/>
<feature type="compositionally biased region" description="Basic residues" evidence="2">
    <location>
        <begin position="1664"/>
        <end position="1676"/>
    </location>
</feature>
<dbReference type="Pfam" id="PF24356">
    <property type="entry name" value="WHD_PARP12"/>
    <property type="match status" value="1"/>
</dbReference>
<dbReference type="Gene3D" id="4.10.1000.10">
    <property type="entry name" value="Zinc finger, CCCH-type"/>
    <property type="match status" value="1"/>
</dbReference>
<feature type="domain" description="C3H1-type" evidence="4">
    <location>
        <begin position="160"/>
        <end position="182"/>
    </location>
</feature>
<evidence type="ECO:0000313" key="7">
    <source>
        <dbReference type="Proteomes" id="UP001239994"/>
    </source>
</evidence>
<accession>A0AAD8Z305</accession>
<keyword evidence="3" id="KW-0812">Transmembrane</keyword>
<feature type="region of interest" description="Disordered" evidence="2">
    <location>
        <begin position="1917"/>
        <end position="1985"/>
    </location>
</feature>
<keyword evidence="1" id="KW-0863">Zinc-finger</keyword>
<feature type="region of interest" description="Disordered" evidence="2">
    <location>
        <begin position="822"/>
        <end position="944"/>
    </location>
</feature>
<dbReference type="InterPro" id="IPR057602">
    <property type="entry name" value="Zfn-CCCH_PARP12"/>
</dbReference>
<dbReference type="InterPro" id="IPR037197">
    <property type="entry name" value="WWE_dom_sf"/>
</dbReference>
<dbReference type="SMART" id="SM00356">
    <property type="entry name" value="ZnF_C3H1"/>
    <property type="match status" value="3"/>
</dbReference>
<dbReference type="Pfam" id="PF25261">
    <property type="entry name" value="zf-CCCH_PARP12"/>
    <property type="match status" value="1"/>
</dbReference>
<feature type="transmembrane region" description="Helical" evidence="3">
    <location>
        <begin position="1354"/>
        <end position="1376"/>
    </location>
</feature>
<dbReference type="InterPro" id="IPR000571">
    <property type="entry name" value="Znf_CCCH"/>
</dbReference>
<dbReference type="PANTHER" id="PTHR21590">
    <property type="entry name" value="SEA DOMAIN-CONTAINING PROTEIN"/>
    <property type="match status" value="1"/>
</dbReference>